<sequence>MSWSSHGAHLSIVVGLVLMPGPDTVVMLRASPVAGARAGCRRRPGWSASACPE</sequence>
<organism evidence="1 2">
    <name type="scientific">Pseudonocardia tropica</name>
    <dbReference type="NCBI Taxonomy" id="681289"/>
    <lineage>
        <taxon>Bacteria</taxon>
        <taxon>Bacillati</taxon>
        <taxon>Actinomycetota</taxon>
        <taxon>Actinomycetes</taxon>
        <taxon>Pseudonocardiales</taxon>
        <taxon>Pseudonocardiaceae</taxon>
        <taxon>Pseudonocardia</taxon>
    </lineage>
</organism>
<name>A0ABV1JUR4_9PSEU</name>
<reference evidence="1 2" key="1">
    <citation type="submission" date="2024-03" db="EMBL/GenBank/DDBJ databases">
        <title>Draft genome sequence of Pseudonocardia tropica JCM 19149.</title>
        <authorList>
            <person name="Butdee W."/>
            <person name="Duangmal K."/>
        </authorList>
    </citation>
    <scope>NUCLEOTIDE SEQUENCE [LARGE SCALE GENOMIC DNA]</scope>
    <source>
        <strain evidence="1 2">JCM 19149</strain>
    </source>
</reference>
<dbReference type="EMBL" id="JBEDNP010000006">
    <property type="protein sequence ID" value="MEQ3539696.1"/>
    <property type="molecule type" value="Genomic_DNA"/>
</dbReference>
<accession>A0ABV1JUR4</accession>
<protein>
    <recommendedName>
        <fullName evidence="3">Leucine efflux protein</fullName>
    </recommendedName>
</protein>
<dbReference type="RefSeq" id="WP_345648818.1">
    <property type="nucleotide sequence ID" value="NZ_BAABLY010000059.1"/>
</dbReference>
<evidence type="ECO:0000313" key="2">
    <source>
        <dbReference type="Proteomes" id="UP001464923"/>
    </source>
</evidence>
<proteinExistence type="predicted"/>
<keyword evidence="2" id="KW-1185">Reference proteome</keyword>
<gene>
    <name evidence="1" type="ORF">WHI96_12740</name>
</gene>
<comment type="caution">
    <text evidence="1">The sequence shown here is derived from an EMBL/GenBank/DDBJ whole genome shotgun (WGS) entry which is preliminary data.</text>
</comment>
<evidence type="ECO:0008006" key="3">
    <source>
        <dbReference type="Google" id="ProtNLM"/>
    </source>
</evidence>
<dbReference type="Proteomes" id="UP001464923">
    <property type="component" value="Unassembled WGS sequence"/>
</dbReference>
<evidence type="ECO:0000313" key="1">
    <source>
        <dbReference type="EMBL" id="MEQ3539696.1"/>
    </source>
</evidence>